<dbReference type="EMBL" id="JBBWWT010000005">
    <property type="protein sequence ID" value="MEL1265092.1"/>
    <property type="molecule type" value="Genomic_DNA"/>
</dbReference>
<keyword evidence="5 9" id="KW-0798">TonB box</keyword>
<dbReference type="Pfam" id="PF07715">
    <property type="entry name" value="Plug"/>
    <property type="match status" value="1"/>
</dbReference>
<evidence type="ECO:0000259" key="11">
    <source>
        <dbReference type="Pfam" id="PF00593"/>
    </source>
</evidence>
<dbReference type="PANTHER" id="PTHR40980">
    <property type="entry name" value="PLUG DOMAIN-CONTAINING PROTEIN"/>
    <property type="match status" value="1"/>
</dbReference>
<dbReference type="SUPFAM" id="SSF56935">
    <property type="entry name" value="Porins"/>
    <property type="match status" value="1"/>
</dbReference>
<evidence type="ECO:0000256" key="7">
    <source>
        <dbReference type="ARBA" id="ARBA00023237"/>
    </source>
</evidence>
<keyword evidence="14" id="KW-1185">Reference proteome</keyword>
<evidence type="ECO:0000313" key="14">
    <source>
        <dbReference type="Proteomes" id="UP001459204"/>
    </source>
</evidence>
<dbReference type="InterPro" id="IPR037066">
    <property type="entry name" value="Plug_dom_sf"/>
</dbReference>
<evidence type="ECO:0000256" key="9">
    <source>
        <dbReference type="RuleBase" id="RU003357"/>
    </source>
</evidence>
<keyword evidence="2 8" id="KW-0813">Transport</keyword>
<evidence type="ECO:0000256" key="1">
    <source>
        <dbReference type="ARBA" id="ARBA00004571"/>
    </source>
</evidence>
<dbReference type="Proteomes" id="UP001459204">
    <property type="component" value="Unassembled WGS sequence"/>
</dbReference>
<comment type="subcellular location">
    <subcellularLocation>
        <location evidence="1 8">Cell outer membrane</location>
        <topology evidence="1 8">Multi-pass membrane protein</topology>
    </subcellularLocation>
</comment>
<dbReference type="RefSeq" id="WP_341726266.1">
    <property type="nucleotide sequence ID" value="NZ_JBBWWT010000005.1"/>
</dbReference>
<evidence type="ECO:0000313" key="13">
    <source>
        <dbReference type="EMBL" id="MEL1265092.1"/>
    </source>
</evidence>
<evidence type="ECO:0000256" key="5">
    <source>
        <dbReference type="ARBA" id="ARBA00023077"/>
    </source>
</evidence>
<dbReference type="InterPro" id="IPR012910">
    <property type="entry name" value="Plug_dom"/>
</dbReference>
<dbReference type="InterPro" id="IPR010104">
    <property type="entry name" value="TonB_rcpt_bac"/>
</dbReference>
<keyword evidence="7 8" id="KW-0998">Cell outer membrane</keyword>
<organism evidence="13 14">
    <name type="scientific">Pseudoxanthomonas putridarboris</name>
    <dbReference type="NCBI Taxonomy" id="752605"/>
    <lineage>
        <taxon>Bacteria</taxon>
        <taxon>Pseudomonadati</taxon>
        <taxon>Pseudomonadota</taxon>
        <taxon>Gammaproteobacteria</taxon>
        <taxon>Lysobacterales</taxon>
        <taxon>Lysobacteraceae</taxon>
        <taxon>Pseudoxanthomonas</taxon>
    </lineage>
</organism>
<evidence type="ECO:0000256" key="10">
    <source>
        <dbReference type="SAM" id="SignalP"/>
    </source>
</evidence>
<evidence type="ECO:0000256" key="4">
    <source>
        <dbReference type="ARBA" id="ARBA00022692"/>
    </source>
</evidence>
<feature type="signal peptide" evidence="10">
    <location>
        <begin position="1"/>
        <end position="32"/>
    </location>
</feature>
<dbReference type="InterPro" id="IPR036942">
    <property type="entry name" value="Beta-barrel_TonB_sf"/>
</dbReference>
<dbReference type="Pfam" id="PF00593">
    <property type="entry name" value="TonB_dep_Rec_b-barrel"/>
    <property type="match status" value="1"/>
</dbReference>
<evidence type="ECO:0000256" key="6">
    <source>
        <dbReference type="ARBA" id="ARBA00023136"/>
    </source>
</evidence>
<accession>A0ABU9J1J5</accession>
<keyword evidence="6 8" id="KW-0472">Membrane</keyword>
<comment type="caution">
    <text evidence="13">The sequence shown here is derived from an EMBL/GenBank/DDBJ whole genome shotgun (WGS) entry which is preliminary data.</text>
</comment>
<keyword evidence="3 8" id="KW-1134">Transmembrane beta strand</keyword>
<dbReference type="PANTHER" id="PTHR40980:SF3">
    <property type="entry name" value="TONB-DEPENDENT RECEPTOR-LIKE BETA-BARREL DOMAIN-CONTAINING PROTEIN"/>
    <property type="match status" value="1"/>
</dbReference>
<feature type="domain" description="TonB-dependent receptor plug" evidence="12">
    <location>
        <begin position="61"/>
        <end position="162"/>
    </location>
</feature>
<dbReference type="NCBIfam" id="TIGR01782">
    <property type="entry name" value="TonB-Xanth-Caul"/>
    <property type="match status" value="1"/>
</dbReference>
<feature type="chain" id="PRO_5045570016" evidence="10">
    <location>
        <begin position="33"/>
        <end position="866"/>
    </location>
</feature>
<name>A0ABU9J1J5_9GAMM</name>
<reference evidence="13 14" key="1">
    <citation type="submission" date="2024-04" db="EMBL/GenBank/DDBJ databases">
        <title>Draft genome sequence of Pseudoxanthomonas putridarboris WD12.</title>
        <authorList>
            <person name="Oh J."/>
        </authorList>
    </citation>
    <scope>NUCLEOTIDE SEQUENCE [LARGE SCALE GENOMIC DNA]</scope>
    <source>
        <strain evidence="13 14">WD12</strain>
    </source>
</reference>
<dbReference type="Gene3D" id="2.170.130.10">
    <property type="entry name" value="TonB-dependent receptor, plug domain"/>
    <property type="match status" value="1"/>
</dbReference>
<sequence>MRHPLSRAIAQVLRPHAAALFSVALVPSLVLAQEADRPKELDAVVVSAPIVSSQSQSIELKREAIGVVDAIASDTIGDFPDQTAAAALSRLPAVAVQRDQGQERYIQVRGAPSRWTAVAFDDINVVGADERIFRFDSVPAGLIDVVTVNKTLTPSMPSEALAGRVNIETVSPMSKRGFNGQVGLGYGPMELGDGKQRQGDARLSWSNDTFGILIGGSTYSRDQLTDNREFDYDEDGVPTMFDFRSYQLERETNSGMLKLEWRPAEGHSLGLNSLYTEFKDHEYRNQYIFDLGGALGGQAGIDSGSLVGVPVNAMLQDGNYANSVWTTTLSGDHALDTWTLGWGLNFTRTEGTTNLPLIRQIQTSPTQFVSLDYDRRNPNLPVLDLYTTVMGDAGFARGTAVRDLNQADFGMDLLIPIDITTEADAVTFKFDASRDLSIADGARLSLGAQIDRREAKGNTFGSTAVVPVSAYAAALGLPWDLDPFVTGKQWISRFPRGFGVNYVDNAGARKLLDQTVARLQAAGLYDPAAAIDPTSSFELDEDIQAAYAQLEVQSGAHQFLAGVRVERASLESRGNLVDAGGTRVPVTIEHDRTDVFPSVHWNIDLGENLKLRNALVTGMARPGFADLRASVSVNDIDGVIAGGNPGLEPERAWGYDGSLEWYFAEASIAAINVFYRDVSDVLFSSTSTVADDRYDAAGISRRGYDYVTTLNGGDGKLTGVELSYQQPFKFLPGWMDGFGVQLNLAYIDGEFEAADGSKHDFKGTSKQVLNASLYYEKHGLSARLAYQWRDKWLDDVSLDGGANTYWDATEQLDLSVRYAINEKMNLFFDANNLTNEQGLRYEGDKSRPLEVEGFGRRYMAGLRLRF</sequence>
<feature type="domain" description="TonB-dependent receptor-like beta-barrel" evidence="11">
    <location>
        <begin position="371"/>
        <end position="833"/>
    </location>
</feature>
<dbReference type="PROSITE" id="PS52016">
    <property type="entry name" value="TONB_DEPENDENT_REC_3"/>
    <property type="match status" value="1"/>
</dbReference>
<evidence type="ECO:0000256" key="8">
    <source>
        <dbReference type="PROSITE-ProRule" id="PRU01360"/>
    </source>
</evidence>
<protein>
    <submittedName>
        <fullName evidence="13">TonB-dependent receptor</fullName>
    </submittedName>
</protein>
<comment type="similarity">
    <text evidence="8 9">Belongs to the TonB-dependent receptor family.</text>
</comment>
<proteinExistence type="inferred from homology"/>
<evidence type="ECO:0000256" key="3">
    <source>
        <dbReference type="ARBA" id="ARBA00022452"/>
    </source>
</evidence>
<gene>
    <name evidence="13" type="ORF">AAD027_12050</name>
</gene>
<dbReference type="CDD" id="cd01347">
    <property type="entry name" value="ligand_gated_channel"/>
    <property type="match status" value="1"/>
</dbReference>
<keyword evidence="13" id="KW-0675">Receptor</keyword>
<dbReference type="InterPro" id="IPR000531">
    <property type="entry name" value="Beta-barrel_TonB"/>
</dbReference>
<keyword evidence="10" id="KW-0732">Signal</keyword>
<dbReference type="InterPro" id="IPR039426">
    <property type="entry name" value="TonB-dep_rcpt-like"/>
</dbReference>
<keyword evidence="4 8" id="KW-0812">Transmembrane</keyword>
<dbReference type="Gene3D" id="2.40.170.20">
    <property type="entry name" value="TonB-dependent receptor, beta-barrel domain"/>
    <property type="match status" value="1"/>
</dbReference>
<evidence type="ECO:0000259" key="12">
    <source>
        <dbReference type="Pfam" id="PF07715"/>
    </source>
</evidence>
<evidence type="ECO:0000256" key="2">
    <source>
        <dbReference type="ARBA" id="ARBA00022448"/>
    </source>
</evidence>